<dbReference type="OrthoDB" id="5904408at2"/>
<comment type="caution">
    <text evidence="1">The sequence shown here is derived from an EMBL/GenBank/DDBJ whole genome shotgun (WGS) entry which is preliminary data.</text>
</comment>
<reference evidence="1 2" key="1">
    <citation type="submission" date="2018-11" db="EMBL/GenBank/DDBJ databases">
        <title>Vibrio LJC006 sp. nov., isolated from seawater during the bloom of the enteromorpha.</title>
        <authorList>
            <person name="Liang J."/>
        </authorList>
    </citation>
    <scope>NUCLEOTIDE SEQUENCE [LARGE SCALE GENOMIC DNA]</scope>
    <source>
        <strain evidence="1 2">LJC006</strain>
    </source>
</reference>
<proteinExistence type="predicted"/>
<dbReference type="Proteomes" id="UP000281112">
    <property type="component" value="Unassembled WGS sequence"/>
</dbReference>
<protein>
    <submittedName>
        <fullName evidence="1">Uncharacterized protein</fullName>
    </submittedName>
</protein>
<dbReference type="EMBL" id="RJVQ01000005">
    <property type="protein sequence ID" value="RQW62595.1"/>
    <property type="molecule type" value="Genomic_DNA"/>
</dbReference>
<evidence type="ECO:0000313" key="1">
    <source>
        <dbReference type="EMBL" id="RQW62595.1"/>
    </source>
</evidence>
<keyword evidence="2" id="KW-1185">Reference proteome</keyword>
<dbReference type="AlphaFoldDB" id="A0A3N9TGJ3"/>
<gene>
    <name evidence="1" type="ORF">EES38_12785</name>
</gene>
<accession>A0A3N9TGJ3</accession>
<dbReference type="RefSeq" id="WP_124937589.1">
    <property type="nucleotide sequence ID" value="NZ_RJVQ01000005.1"/>
</dbReference>
<sequence length="61" mass="7002">MKAHTVMIENAEQSVRDLIADLLETFSEQIQQGDAPKIHIEYFGATFEVNLLEFKGIDLHR</sequence>
<evidence type="ECO:0000313" key="2">
    <source>
        <dbReference type="Proteomes" id="UP000281112"/>
    </source>
</evidence>
<organism evidence="1 2">
    <name type="scientific">Vibrio viridaestus</name>
    <dbReference type="NCBI Taxonomy" id="2487322"/>
    <lineage>
        <taxon>Bacteria</taxon>
        <taxon>Pseudomonadati</taxon>
        <taxon>Pseudomonadota</taxon>
        <taxon>Gammaproteobacteria</taxon>
        <taxon>Vibrionales</taxon>
        <taxon>Vibrionaceae</taxon>
        <taxon>Vibrio</taxon>
    </lineage>
</organism>
<name>A0A3N9TGJ3_9VIBR</name>